<dbReference type="InterPro" id="IPR013022">
    <property type="entry name" value="Xyl_isomerase-like_TIM-brl"/>
</dbReference>
<dbReference type="InterPro" id="IPR036237">
    <property type="entry name" value="Xyl_isomerase-like_sf"/>
</dbReference>
<dbReference type="GO" id="GO:0016853">
    <property type="term" value="F:isomerase activity"/>
    <property type="evidence" value="ECO:0007669"/>
    <property type="project" value="UniProtKB-KW"/>
</dbReference>
<evidence type="ECO:0000313" key="3">
    <source>
        <dbReference type="Proteomes" id="UP001164761"/>
    </source>
</evidence>
<reference evidence="2" key="1">
    <citation type="submission" date="2022-08" db="EMBL/GenBank/DDBJ databases">
        <title>Alicyclobacillus fastidiosus DSM 17978, complete genome.</title>
        <authorList>
            <person name="Wang Q."/>
            <person name="Cai R."/>
            <person name="Wang Z."/>
        </authorList>
    </citation>
    <scope>NUCLEOTIDE SEQUENCE</scope>
    <source>
        <strain evidence="2">DSM 17978</strain>
    </source>
</reference>
<protein>
    <submittedName>
        <fullName evidence="2">Sugar phosphate isomerase/epimerase</fullName>
    </submittedName>
</protein>
<dbReference type="Gene3D" id="3.20.20.150">
    <property type="entry name" value="Divalent-metal-dependent TIM barrel enzymes"/>
    <property type="match status" value="1"/>
</dbReference>
<proteinExistence type="predicted"/>
<gene>
    <name evidence="2" type="ORF">NZD89_25250</name>
</gene>
<evidence type="ECO:0000313" key="2">
    <source>
        <dbReference type="EMBL" id="WAH41508.1"/>
    </source>
</evidence>
<keyword evidence="3" id="KW-1185">Reference proteome</keyword>
<dbReference type="SUPFAM" id="SSF51658">
    <property type="entry name" value="Xylose isomerase-like"/>
    <property type="match status" value="1"/>
</dbReference>
<name>A0ABY6ZG05_9BACL</name>
<dbReference type="Pfam" id="PF01261">
    <property type="entry name" value="AP_endonuc_2"/>
    <property type="match status" value="1"/>
</dbReference>
<organism evidence="2 3">
    <name type="scientific">Alicyclobacillus fastidiosus</name>
    <dbReference type="NCBI Taxonomy" id="392011"/>
    <lineage>
        <taxon>Bacteria</taxon>
        <taxon>Bacillati</taxon>
        <taxon>Bacillota</taxon>
        <taxon>Bacilli</taxon>
        <taxon>Bacillales</taxon>
        <taxon>Alicyclobacillaceae</taxon>
        <taxon>Alicyclobacillus</taxon>
    </lineage>
</organism>
<feature type="domain" description="Xylose isomerase-like TIM barrel" evidence="1">
    <location>
        <begin position="29"/>
        <end position="143"/>
    </location>
</feature>
<sequence length="193" mass="21967">MTWGREADDRQSDPPWIVGCRYRACRQIYSGKYPLTDSSPAIRARAEEVVRQMIQLALEVGADTVLVVPGLVTEEVSYEQAYERAQLACSRLADEVAGTGVAIAIENVWNRFLLSPLEMRQFIDEINHKEIQVYFDIGNVFAERISGTVDPYLGQSYPQSSRQGFSERHWQHPRVRFLVQRGRELGCCASRVV</sequence>
<dbReference type="Proteomes" id="UP001164761">
    <property type="component" value="Chromosome"/>
</dbReference>
<accession>A0ABY6ZG05</accession>
<dbReference type="EMBL" id="CP104067">
    <property type="protein sequence ID" value="WAH41508.1"/>
    <property type="molecule type" value="Genomic_DNA"/>
</dbReference>
<evidence type="ECO:0000259" key="1">
    <source>
        <dbReference type="Pfam" id="PF01261"/>
    </source>
</evidence>
<keyword evidence="2" id="KW-0413">Isomerase</keyword>